<dbReference type="PANTHER" id="PTHR34069">
    <property type="entry name" value="3-OXOACYL-[ACYL-CARRIER-PROTEIN] SYNTHASE 3"/>
    <property type="match status" value="1"/>
</dbReference>
<dbReference type="NCBIfam" id="NF005541">
    <property type="entry name" value="PRK07204.1"/>
    <property type="match status" value="1"/>
</dbReference>
<sequence>MKRKVRILGTGAYLPEREVSALEIDTRLGTKPGWVEKKSGVLTRRFVGTETAAWMGAKAAEMALEHAKVTLDEIDCIVSASGTVEQAIPCTASLIYHHLDPSHMKIPAFDFNATCLSFVAAFDHLSYLISAGRYQNILLVSSEIASIGLNWKQKESSSLFGDGAAAVVIGPSSKQDASHIMSSRMETYPQGVHTTEIRGGGTKHHPRTYKGEVNWEDFLFDMDGEAVFRLTAKFLPDFVKRLFTDTSKTLQEVDLVIPHQASVMAMKLIQRRLKLTEGQMMMIAPQYGNMIAASIPFALHLAIQSGQLQRDQTSLLLGTSAGLSFGGILFVY</sequence>
<proteinExistence type="predicted"/>
<dbReference type="OrthoDB" id="9815506at2"/>
<dbReference type="Pfam" id="PF08545">
    <property type="entry name" value="ACP_syn_III"/>
    <property type="match status" value="1"/>
</dbReference>
<dbReference type="SUPFAM" id="SSF53901">
    <property type="entry name" value="Thiolase-like"/>
    <property type="match status" value="1"/>
</dbReference>
<dbReference type="AlphaFoldDB" id="A0A1M4WHF2"/>
<dbReference type="GO" id="GO:0006633">
    <property type="term" value="P:fatty acid biosynthetic process"/>
    <property type="evidence" value="ECO:0007669"/>
    <property type="project" value="InterPro"/>
</dbReference>
<keyword evidence="1" id="KW-0808">Transferase</keyword>
<dbReference type="Pfam" id="PF08541">
    <property type="entry name" value="ACP_syn_III_C"/>
    <property type="match status" value="1"/>
</dbReference>
<organism evidence="5 6">
    <name type="scientific">Seinonella peptonophila</name>
    <dbReference type="NCBI Taxonomy" id="112248"/>
    <lineage>
        <taxon>Bacteria</taxon>
        <taxon>Bacillati</taxon>
        <taxon>Bacillota</taxon>
        <taxon>Bacilli</taxon>
        <taxon>Bacillales</taxon>
        <taxon>Thermoactinomycetaceae</taxon>
        <taxon>Seinonella</taxon>
    </lineage>
</organism>
<accession>A0A1M4WHF2</accession>
<dbReference type="InterPro" id="IPR013751">
    <property type="entry name" value="ACP_syn_III_N"/>
</dbReference>
<keyword evidence="6" id="KW-1185">Reference proteome</keyword>
<dbReference type="GO" id="GO:0044550">
    <property type="term" value="P:secondary metabolite biosynthetic process"/>
    <property type="evidence" value="ECO:0007669"/>
    <property type="project" value="TreeGrafter"/>
</dbReference>
<name>A0A1M4WHF2_9BACL</name>
<evidence type="ECO:0000259" key="4">
    <source>
        <dbReference type="Pfam" id="PF08545"/>
    </source>
</evidence>
<dbReference type="Proteomes" id="UP000184476">
    <property type="component" value="Unassembled WGS sequence"/>
</dbReference>
<dbReference type="PANTHER" id="PTHR34069:SF2">
    <property type="entry name" value="BETA-KETOACYL-[ACYL-CARRIER-PROTEIN] SYNTHASE III"/>
    <property type="match status" value="1"/>
</dbReference>
<dbReference type="Gene3D" id="3.40.47.10">
    <property type="match status" value="1"/>
</dbReference>
<feature type="domain" description="Beta-ketoacyl-[acyl-carrier-protein] synthase III C-terminal" evidence="3">
    <location>
        <begin position="248"/>
        <end position="330"/>
    </location>
</feature>
<evidence type="ECO:0000313" key="6">
    <source>
        <dbReference type="Proteomes" id="UP000184476"/>
    </source>
</evidence>
<dbReference type="STRING" id="112248.SAMN05444392_103222"/>
<gene>
    <name evidence="5" type="ORF">SAMN05444392_103222</name>
</gene>
<dbReference type="InterPro" id="IPR013747">
    <property type="entry name" value="ACP_syn_III_C"/>
</dbReference>
<keyword evidence="2" id="KW-0012">Acyltransferase</keyword>
<dbReference type="InterPro" id="IPR016039">
    <property type="entry name" value="Thiolase-like"/>
</dbReference>
<reference evidence="5 6" key="1">
    <citation type="submission" date="2016-11" db="EMBL/GenBank/DDBJ databases">
        <authorList>
            <person name="Jaros S."/>
            <person name="Januszkiewicz K."/>
            <person name="Wedrychowicz H."/>
        </authorList>
    </citation>
    <scope>NUCLEOTIDE SEQUENCE [LARGE SCALE GENOMIC DNA]</scope>
    <source>
        <strain evidence="5 6">DSM 44666</strain>
    </source>
</reference>
<evidence type="ECO:0000259" key="3">
    <source>
        <dbReference type="Pfam" id="PF08541"/>
    </source>
</evidence>
<protein>
    <submittedName>
        <fullName evidence="5">3-oxoacyl-[acyl-carrier-protein] synthase-3</fullName>
    </submittedName>
</protein>
<evidence type="ECO:0000256" key="2">
    <source>
        <dbReference type="ARBA" id="ARBA00023315"/>
    </source>
</evidence>
<feature type="domain" description="Beta-ketoacyl-[acyl-carrier-protein] synthase III N-terminal" evidence="4">
    <location>
        <begin position="109"/>
        <end position="188"/>
    </location>
</feature>
<evidence type="ECO:0000256" key="1">
    <source>
        <dbReference type="ARBA" id="ARBA00022679"/>
    </source>
</evidence>
<dbReference type="EMBL" id="FQVL01000003">
    <property type="protein sequence ID" value="SHE80625.1"/>
    <property type="molecule type" value="Genomic_DNA"/>
</dbReference>
<dbReference type="RefSeq" id="WP_073154308.1">
    <property type="nucleotide sequence ID" value="NZ_FQVL01000003.1"/>
</dbReference>
<evidence type="ECO:0000313" key="5">
    <source>
        <dbReference type="EMBL" id="SHE80625.1"/>
    </source>
</evidence>
<dbReference type="GO" id="GO:0004315">
    <property type="term" value="F:3-oxoacyl-[acyl-carrier-protein] synthase activity"/>
    <property type="evidence" value="ECO:0007669"/>
    <property type="project" value="InterPro"/>
</dbReference>
<dbReference type="CDD" id="cd00830">
    <property type="entry name" value="KAS_III"/>
    <property type="match status" value="1"/>
</dbReference>